<evidence type="ECO:0000259" key="7">
    <source>
        <dbReference type="SMART" id="SM00829"/>
    </source>
</evidence>
<dbReference type="SMART" id="SM00829">
    <property type="entry name" value="PKS_ER"/>
    <property type="match status" value="1"/>
</dbReference>
<keyword evidence="3 6" id="KW-0479">Metal-binding</keyword>
<evidence type="ECO:0000256" key="5">
    <source>
        <dbReference type="ARBA" id="ARBA00023002"/>
    </source>
</evidence>
<comment type="cofactor">
    <cofactor evidence="1 6">
        <name>Zn(2+)</name>
        <dbReference type="ChEBI" id="CHEBI:29105"/>
    </cofactor>
</comment>
<dbReference type="InterPro" id="IPR002328">
    <property type="entry name" value="ADH_Zn_CS"/>
</dbReference>
<dbReference type="Pfam" id="PF08240">
    <property type="entry name" value="ADH_N"/>
    <property type="match status" value="1"/>
</dbReference>
<comment type="similarity">
    <text evidence="2 6">Belongs to the zinc-containing alcohol dehydrogenase family.</text>
</comment>
<dbReference type="GO" id="GO:0008270">
    <property type="term" value="F:zinc ion binding"/>
    <property type="evidence" value="ECO:0007669"/>
    <property type="project" value="InterPro"/>
</dbReference>
<dbReference type="PROSITE" id="PS00059">
    <property type="entry name" value="ADH_ZINC"/>
    <property type="match status" value="1"/>
</dbReference>
<comment type="caution">
    <text evidence="8">The sequence shown here is derived from an EMBL/GenBank/DDBJ whole genome shotgun (WGS) entry which is preliminary data.</text>
</comment>
<dbReference type="AlphaFoldDB" id="A0A501WTX8"/>
<dbReference type="Gene3D" id="3.40.50.720">
    <property type="entry name" value="NAD(P)-binding Rossmann-like Domain"/>
    <property type="match status" value="1"/>
</dbReference>
<proteinExistence type="inferred from homology"/>
<evidence type="ECO:0000313" key="8">
    <source>
        <dbReference type="EMBL" id="TPE51775.1"/>
    </source>
</evidence>
<dbReference type="Gene3D" id="3.90.180.10">
    <property type="entry name" value="Medium-chain alcohol dehydrogenases, catalytic domain"/>
    <property type="match status" value="2"/>
</dbReference>
<dbReference type="InterPro" id="IPR013154">
    <property type="entry name" value="ADH-like_N"/>
</dbReference>
<gene>
    <name evidence="8" type="ORF">FJM51_08075</name>
</gene>
<dbReference type="CDD" id="cd08269">
    <property type="entry name" value="Zn_ADH9"/>
    <property type="match status" value="1"/>
</dbReference>
<evidence type="ECO:0000256" key="3">
    <source>
        <dbReference type="ARBA" id="ARBA00022723"/>
    </source>
</evidence>
<dbReference type="InterPro" id="IPR013149">
    <property type="entry name" value="ADH-like_C"/>
</dbReference>
<evidence type="ECO:0000313" key="9">
    <source>
        <dbReference type="Proteomes" id="UP000319255"/>
    </source>
</evidence>
<dbReference type="InterPro" id="IPR020843">
    <property type="entry name" value="ER"/>
</dbReference>
<name>A0A501WTX8_9RHOB</name>
<keyword evidence="5" id="KW-0560">Oxidoreductase</keyword>
<evidence type="ECO:0000256" key="1">
    <source>
        <dbReference type="ARBA" id="ARBA00001947"/>
    </source>
</evidence>
<evidence type="ECO:0000256" key="2">
    <source>
        <dbReference type="ARBA" id="ARBA00008072"/>
    </source>
</evidence>
<keyword evidence="4 6" id="KW-0862">Zinc</keyword>
<organism evidence="8 9">
    <name type="scientific">Amaricoccus solimangrovi</name>
    <dbReference type="NCBI Taxonomy" id="2589815"/>
    <lineage>
        <taxon>Bacteria</taxon>
        <taxon>Pseudomonadati</taxon>
        <taxon>Pseudomonadota</taxon>
        <taxon>Alphaproteobacteria</taxon>
        <taxon>Rhodobacterales</taxon>
        <taxon>Paracoccaceae</taxon>
        <taxon>Amaricoccus</taxon>
    </lineage>
</organism>
<dbReference type="EMBL" id="VFRP01000006">
    <property type="protein sequence ID" value="TPE51775.1"/>
    <property type="molecule type" value="Genomic_DNA"/>
</dbReference>
<dbReference type="GO" id="GO:0016616">
    <property type="term" value="F:oxidoreductase activity, acting on the CH-OH group of donors, NAD or NADP as acceptor"/>
    <property type="evidence" value="ECO:0007669"/>
    <property type="project" value="UniProtKB-ARBA"/>
</dbReference>
<evidence type="ECO:0000256" key="4">
    <source>
        <dbReference type="ARBA" id="ARBA00022833"/>
    </source>
</evidence>
<dbReference type="Pfam" id="PF00107">
    <property type="entry name" value="ADH_zinc_N"/>
    <property type="match status" value="1"/>
</dbReference>
<protein>
    <submittedName>
        <fullName evidence="8">Zinc-binding dehydrogenase</fullName>
    </submittedName>
</protein>
<dbReference type="PANTHER" id="PTHR43350:SF19">
    <property type="entry name" value="D-GULOSIDE 3-DEHYDROGENASE"/>
    <property type="match status" value="1"/>
</dbReference>
<keyword evidence="9" id="KW-1185">Reference proteome</keyword>
<dbReference type="InterPro" id="IPR036291">
    <property type="entry name" value="NAD(P)-bd_dom_sf"/>
</dbReference>
<dbReference type="SUPFAM" id="SSF51735">
    <property type="entry name" value="NAD(P)-binding Rossmann-fold domains"/>
    <property type="match status" value="1"/>
</dbReference>
<dbReference type="OrthoDB" id="9806940at2"/>
<dbReference type="PANTHER" id="PTHR43350">
    <property type="entry name" value="NAD-DEPENDENT ALCOHOL DEHYDROGENASE"/>
    <property type="match status" value="1"/>
</dbReference>
<dbReference type="SUPFAM" id="SSF50129">
    <property type="entry name" value="GroES-like"/>
    <property type="match status" value="1"/>
</dbReference>
<sequence>MRAAVIDAPGRARIETLPCPSPGPGEVLVRLEGCGVCASNLVPWSGPEWMRFPTEPGGLGHEAWGRIAALGPGVAGLELGQRVATLGQNGFATHQLVAAEAVVPLPPELDGMPFPGEAFACAMNIFRRAGITAGDWVAVVGVGFIGAALTRLAAAAGARVIGVSRRDAALGLAREMGAEHVARFDAEAHETVGRLTGHRFCDVAIECVGNQSALDLASGLVATGGRLVIAGYHQDGPRSVDMQSWNWRGIDVINAHERDPKVYLRGLREAVQAARDGLLDPRALVTDAFPLDRLDAALDAQRDRPGALVKAYVRCD</sequence>
<evidence type="ECO:0000256" key="6">
    <source>
        <dbReference type="RuleBase" id="RU361277"/>
    </source>
</evidence>
<dbReference type="Proteomes" id="UP000319255">
    <property type="component" value="Unassembled WGS sequence"/>
</dbReference>
<dbReference type="InterPro" id="IPR011032">
    <property type="entry name" value="GroES-like_sf"/>
</dbReference>
<feature type="domain" description="Enoyl reductase (ER)" evidence="7">
    <location>
        <begin position="7"/>
        <end position="309"/>
    </location>
</feature>
<accession>A0A501WTX8</accession>
<reference evidence="8 9" key="1">
    <citation type="submission" date="2019-06" db="EMBL/GenBank/DDBJ databases">
        <title>A novel bacterium of genus Amaricoccus, isolated from marine sediment.</title>
        <authorList>
            <person name="Huang H."/>
            <person name="Mo K."/>
            <person name="Hu Y."/>
        </authorList>
    </citation>
    <scope>NUCLEOTIDE SEQUENCE [LARGE SCALE GENOMIC DNA]</scope>
    <source>
        <strain evidence="8 9">HB172011</strain>
    </source>
</reference>